<evidence type="ECO:0000256" key="1">
    <source>
        <dbReference type="SAM" id="Phobius"/>
    </source>
</evidence>
<protein>
    <submittedName>
        <fullName evidence="2">Uncharacterized protein</fullName>
    </submittedName>
</protein>
<feature type="transmembrane region" description="Helical" evidence="1">
    <location>
        <begin position="24"/>
        <end position="42"/>
    </location>
</feature>
<dbReference type="EMBL" id="JBHLTP010000023">
    <property type="protein sequence ID" value="MFC0525866.1"/>
    <property type="molecule type" value="Genomic_DNA"/>
</dbReference>
<keyword evidence="1" id="KW-1133">Transmembrane helix</keyword>
<organism evidence="2 3">
    <name type="scientific">Pontibacillus salicampi</name>
    <dbReference type="NCBI Taxonomy" id="1449801"/>
    <lineage>
        <taxon>Bacteria</taxon>
        <taxon>Bacillati</taxon>
        <taxon>Bacillota</taxon>
        <taxon>Bacilli</taxon>
        <taxon>Bacillales</taxon>
        <taxon>Bacillaceae</taxon>
        <taxon>Pontibacillus</taxon>
    </lineage>
</organism>
<comment type="caution">
    <text evidence="2">The sequence shown here is derived from an EMBL/GenBank/DDBJ whole genome shotgun (WGS) entry which is preliminary data.</text>
</comment>
<proteinExistence type="predicted"/>
<evidence type="ECO:0000313" key="3">
    <source>
        <dbReference type="Proteomes" id="UP001589836"/>
    </source>
</evidence>
<name>A0ABV6LTX8_9BACI</name>
<keyword evidence="3" id="KW-1185">Reference proteome</keyword>
<keyword evidence="1" id="KW-0812">Transmembrane</keyword>
<accession>A0ABV6LTX8</accession>
<dbReference type="Proteomes" id="UP001589836">
    <property type="component" value="Unassembled WGS sequence"/>
</dbReference>
<gene>
    <name evidence="2" type="ORF">ACFFGV_20015</name>
</gene>
<sequence length="55" mass="6375">MTIYQQEPNSGWFFDNFFNGNNGLFINPSAFLLNVLLIYGLWRLAGRVYKKLATT</sequence>
<keyword evidence="1" id="KW-0472">Membrane</keyword>
<evidence type="ECO:0000313" key="2">
    <source>
        <dbReference type="EMBL" id="MFC0525866.1"/>
    </source>
</evidence>
<reference evidence="2 3" key="1">
    <citation type="submission" date="2024-09" db="EMBL/GenBank/DDBJ databases">
        <authorList>
            <person name="Sun Q."/>
            <person name="Mori K."/>
        </authorList>
    </citation>
    <scope>NUCLEOTIDE SEQUENCE [LARGE SCALE GENOMIC DNA]</scope>
    <source>
        <strain evidence="2 3">NCAIM B.02529</strain>
    </source>
</reference>